<evidence type="ECO:0000313" key="2">
    <source>
        <dbReference type="Proteomes" id="UP001558613"/>
    </source>
</evidence>
<name>A0ABR3NX07_9TELE</name>
<accession>A0ABR3NX07</accession>
<organism evidence="1 2">
    <name type="scientific">Cirrhinus molitorella</name>
    <name type="common">mud carp</name>
    <dbReference type="NCBI Taxonomy" id="172907"/>
    <lineage>
        <taxon>Eukaryota</taxon>
        <taxon>Metazoa</taxon>
        <taxon>Chordata</taxon>
        <taxon>Craniata</taxon>
        <taxon>Vertebrata</taxon>
        <taxon>Euteleostomi</taxon>
        <taxon>Actinopterygii</taxon>
        <taxon>Neopterygii</taxon>
        <taxon>Teleostei</taxon>
        <taxon>Ostariophysi</taxon>
        <taxon>Cypriniformes</taxon>
        <taxon>Cyprinidae</taxon>
        <taxon>Labeoninae</taxon>
        <taxon>Labeonini</taxon>
        <taxon>Cirrhinus</taxon>
    </lineage>
</organism>
<keyword evidence="2" id="KW-1185">Reference proteome</keyword>
<protein>
    <submittedName>
        <fullName evidence="1">Uncharacterized protein</fullName>
    </submittedName>
</protein>
<dbReference type="Proteomes" id="UP001558613">
    <property type="component" value="Unassembled WGS sequence"/>
</dbReference>
<reference evidence="1 2" key="1">
    <citation type="submission" date="2023-09" db="EMBL/GenBank/DDBJ databases">
        <authorList>
            <person name="Wang M."/>
        </authorList>
    </citation>
    <scope>NUCLEOTIDE SEQUENCE [LARGE SCALE GENOMIC DNA]</scope>
    <source>
        <strain evidence="1">GT-2023</strain>
        <tissue evidence="1">Liver</tissue>
    </source>
</reference>
<comment type="caution">
    <text evidence="1">The sequence shown here is derived from an EMBL/GenBank/DDBJ whole genome shotgun (WGS) entry which is preliminary data.</text>
</comment>
<sequence length="79" mass="8948">MTQPERGCHKLATTGPDLGRISQMAWTTSGPVLVDKSQPQLDQIWAASDKSHGQHLVQMWLTSGFDMAHIYPFWIDKHM</sequence>
<proteinExistence type="predicted"/>
<evidence type="ECO:0000313" key="1">
    <source>
        <dbReference type="EMBL" id="KAL1281439.1"/>
    </source>
</evidence>
<gene>
    <name evidence="1" type="ORF">QQF64_000242</name>
</gene>
<dbReference type="EMBL" id="JAYMGO010000001">
    <property type="protein sequence ID" value="KAL1281439.1"/>
    <property type="molecule type" value="Genomic_DNA"/>
</dbReference>